<evidence type="ECO:0000313" key="6">
    <source>
        <dbReference type="Proteomes" id="UP000198424"/>
    </source>
</evidence>
<dbReference type="OrthoDB" id="2355173at2"/>
<comment type="similarity">
    <text evidence="1">Belongs to the AHA1 family.</text>
</comment>
<accession>A0A086AGE9</accession>
<sequence>MANQLTVNNSIEINAPASKVWDALTNPEKTKIYMFGCEALSNWEIGSELLWQANYEGQDLVFVKGHILNIEPNKKLIYSTFDPNSTIADIPENYLNVTYELADNNGKTILNVSQGDYATVADGQRRYCEALNNGEGWNPILVEIKKLVEEN</sequence>
<dbReference type="STRING" id="991.IW20_12725"/>
<dbReference type="EMBL" id="JPRM01000018">
    <property type="protein sequence ID" value="KFF15763.1"/>
    <property type="molecule type" value="Genomic_DNA"/>
</dbReference>
<feature type="domain" description="Activator of Hsp90 ATPase homologue 1/2-like C-terminal" evidence="2">
    <location>
        <begin position="14"/>
        <end position="149"/>
    </location>
</feature>
<dbReference type="RefSeq" id="WP_035622675.1">
    <property type="nucleotide sequence ID" value="NZ_JBEWQG010000038.1"/>
</dbReference>
<evidence type="ECO:0000259" key="2">
    <source>
        <dbReference type="Pfam" id="PF08327"/>
    </source>
</evidence>
<dbReference type="InterPro" id="IPR023393">
    <property type="entry name" value="START-like_dom_sf"/>
</dbReference>
<dbReference type="Proteomes" id="UP000198424">
    <property type="component" value="Unassembled WGS sequence"/>
</dbReference>
<evidence type="ECO:0000313" key="4">
    <source>
        <dbReference type="EMBL" id="OXA86016.1"/>
    </source>
</evidence>
<evidence type="ECO:0000256" key="1">
    <source>
        <dbReference type="ARBA" id="ARBA00006817"/>
    </source>
</evidence>
<gene>
    <name evidence="4" type="ORF">B0A62_23770</name>
    <name evidence="3" type="ORF">IW20_12725</name>
</gene>
<organism evidence="3 5">
    <name type="scientific">Flavobacterium hydatis</name>
    <name type="common">Cytophaga aquatilis</name>
    <dbReference type="NCBI Taxonomy" id="991"/>
    <lineage>
        <taxon>Bacteria</taxon>
        <taxon>Pseudomonadati</taxon>
        <taxon>Bacteroidota</taxon>
        <taxon>Flavobacteriia</taxon>
        <taxon>Flavobacteriales</taxon>
        <taxon>Flavobacteriaceae</taxon>
        <taxon>Flavobacterium</taxon>
    </lineage>
</organism>
<dbReference type="EMBL" id="MUGY01000049">
    <property type="protein sequence ID" value="OXA86016.1"/>
    <property type="molecule type" value="Genomic_DNA"/>
</dbReference>
<dbReference type="SUPFAM" id="SSF55961">
    <property type="entry name" value="Bet v1-like"/>
    <property type="match status" value="1"/>
</dbReference>
<evidence type="ECO:0000313" key="3">
    <source>
        <dbReference type="EMBL" id="KFF15763.1"/>
    </source>
</evidence>
<protein>
    <recommendedName>
        <fullName evidence="2">Activator of Hsp90 ATPase homologue 1/2-like C-terminal domain-containing protein</fullName>
    </recommendedName>
</protein>
<dbReference type="eggNOG" id="COG3832">
    <property type="taxonomic scope" value="Bacteria"/>
</dbReference>
<evidence type="ECO:0000313" key="5">
    <source>
        <dbReference type="Proteomes" id="UP000028712"/>
    </source>
</evidence>
<dbReference type="Gene3D" id="3.30.530.20">
    <property type="match status" value="1"/>
</dbReference>
<proteinExistence type="inferred from homology"/>
<reference evidence="4 6" key="2">
    <citation type="submission" date="2016-11" db="EMBL/GenBank/DDBJ databases">
        <title>Whole genomes of Flavobacteriaceae.</title>
        <authorList>
            <person name="Stine C."/>
            <person name="Li C."/>
            <person name="Tadesse D."/>
        </authorList>
    </citation>
    <scope>NUCLEOTIDE SEQUENCE [LARGE SCALE GENOMIC DNA]</scope>
    <source>
        <strain evidence="4 6">ATCC 29551</strain>
    </source>
</reference>
<dbReference type="InterPro" id="IPR013538">
    <property type="entry name" value="ASHA1/2-like_C"/>
</dbReference>
<keyword evidence="6" id="KW-1185">Reference proteome</keyword>
<dbReference type="Proteomes" id="UP000028712">
    <property type="component" value="Unassembled WGS sequence"/>
</dbReference>
<comment type="caution">
    <text evidence="3">The sequence shown here is derived from an EMBL/GenBank/DDBJ whole genome shotgun (WGS) entry which is preliminary data.</text>
</comment>
<name>A0A086AGE9_FLAHY</name>
<dbReference type="Pfam" id="PF08327">
    <property type="entry name" value="AHSA1"/>
    <property type="match status" value="1"/>
</dbReference>
<reference evidence="3 5" key="1">
    <citation type="submission" date="2014-07" db="EMBL/GenBank/DDBJ databases">
        <title>Genome of Flavobacterium hydatis DSM 2063.</title>
        <authorList>
            <person name="Pipes S.E."/>
            <person name="Stropko S.J."/>
            <person name="Newman J.D."/>
        </authorList>
    </citation>
    <scope>NUCLEOTIDE SEQUENCE [LARGE SCALE GENOMIC DNA]</scope>
    <source>
        <strain evidence="3 5">DSM 2063</strain>
    </source>
</reference>
<dbReference type="AlphaFoldDB" id="A0A086AGE9"/>